<gene>
    <name evidence="2" type="ORF">NDU88_000438</name>
</gene>
<comment type="caution">
    <text evidence="2">The sequence shown here is derived from an EMBL/GenBank/DDBJ whole genome shotgun (WGS) entry which is preliminary data.</text>
</comment>
<accession>A0AAV7UQ04</accession>
<dbReference type="EMBL" id="JANPWB010000004">
    <property type="protein sequence ID" value="KAJ1191122.1"/>
    <property type="molecule type" value="Genomic_DNA"/>
</dbReference>
<evidence type="ECO:0000313" key="2">
    <source>
        <dbReference type="EMBL" id="KAJ1191122.1"/>
    </source>
</evidence>
<reference evidence="2" key="1">
    <citation type="journal article" date="2022" name="bioRxiv">
        <title>Sequencing and chromosome-scale assembly of the giantPleurodeles waltlgenome.</title>
        <authorList>
            <person name="Brown T."/>
            <person name="Elewa A."/>
            <person name="Iarovenko S."/>
            <person name="Subramanian E."/>
            <person name="Araus A.J."/>
            <person name="Petzold A."/>
            <person name="Susuki M."/>
            <person name="Suzuki K.-i.T."/>
            <person name="Hayashi T."/>
            <person name="Toyoda A."/>
            <person name="Oliveira C."/>
            <person name="Osipova E."/>
            <person name="Leigh N.D."/>
            <person name="Simon A."/>
            <person name="Yun M.H."/>
        </authorList>
    </citation>
    <scope>NUCLEOTIDE SEQUENCE</scope>
    <source>
        <strain evidence="2">20211129_DDA</strain>
        <tissue evidence="2">Liver</tissue>
    </source>
</reference>
<sequence>MMVVHSTSKQKQRAMGGEAPGTEGLFNLAYRAAGGGTNAEMLRDAPTPTLISYLHGVLARGRQPPEVSHAPTDAEHAQSQGADRARSPESTFTRERMFTSQ</sequence>
<feature type="region of interest" description="Disordered" evidence="1">
    <location>
        <begin position="61"/>
        <end position="101"/>
    </location>
</feature>
<evidence type="ECO:0000256" key="1">
    <source>
        <dbReference type="SAM" id="MobiDB-lite"/>
    </source>
</evidence>
<dbReference type="AlphaFoldDB" id="A0AAV7UQ04"/>
<dbReference type="Proteomes" id="UP001066276">
    <property type="component" value="Chromosome 2_2"/>
</dbReference>
<protein>
    <submittedName>
        <fullName evidence="2">Uncharacterized protein</fullName>
    </submittedName>
</protein>
<name>A0AAV7UQ04_PLEWA</name>
<feature type="compositionally biased region" description="Basic and acidic residues" evidence="1">
    <location>
        <begin position="83"/>
        <end position="101"/>
    </location>
</feature>
<proteinExistence type="predicted"/>
<keyword evidence="3" id="KW-1185">Reference proteome</keyword>
<organism evidence="2 3">
    <name type="scientific">Pleurodeles waltl</name>
    <name type="common">Iberian ribbed newt</name>
    <dbReference type="NCBI Taxonomy" id="8319"/>
    <lineage>
        <taxon>Eukaryota</taxon>
        <taxon>Metazoa</taxon>
        <taxon>Chordata</taxon>
        <taxon>Craniata</taxon>
        <taxon>Vertebrata</taxon>
        <taxon>Euteleostomi</taxon>
        <taxon>Amphibia</taxon>
        <taxon>Batrachia</taxon>
        <taxon>Caudata</taxon>
        <taxon>Salamandroidea</taxon>
        <taxon>Salamandridae</taxon>
        <taxon>Pleurodelinae</taxon>
        <taxon>Pleurodeles</taxon>
    </lineage>
</organism>
<evidence type="ECO:0000313" key="3">
    <source>
        <dbReference type="Proteomes" id="UP001066276"/>
    </source>
</evidence>
<feature type="region of interest" description="Disordered" evidence="1">
    <location>
        <begin position="1"/>
        <end position="22"/>
    </location>
</feature>